<feature type="region of interest" description="Disordered" evidence="1">
    <location>
        <begin position="63"/>
        <end position="119"/>
    </location>
</feature>
<dbReference type="GeneID" id="56899812"/>
<evidence type="ECO:0000313" key="3">
    <source>
        <dbReference type="Proteomes" id="UP000269015"/>
    </source>
</evidence>
<evidence type="ECO:0008006" key="4">
    <source>
        <dbReference type="Google" id="ProtNLM"/>
    </source>
</evidence>
<evidence type="ECO:0000313" key="2">
    <source>
        <dbReference type="EMBL" id="AZB18915.1"/>
    </source>
</evidence>
<protein>
    <recommendedName>
        <fullName evidence="4">Lipoprotein</fullName>
    </recommendedName>
</protein>
<accession>A0AAD0YV47</accession>
<dbReference type="AlphaFoldDB" id="A0AAD0YV47"/>
<dbReference type="RefSeq" id="WP_027372866.1">
    <property type="nucleotide sequence ID" value="NZ_CP033930.1"/>
</dbReference>
<gene>
    <name evidence="2" type="ORF">EG352_14540</name>
</gene>
<dbReference type="PROSITE" id="PS51257">
    <property type="entry name" value="PROKAR_LIPOPROTEIN"/>
    <property type="match status" value="1"/>
</dbReference>
<evidence type="ECO:0000256" key="1">
    <source>
        <dbReference type="SAM" id="MobiDB-lite"/>
    </source>
</evidence>
<dbReference type="Proteomes" id="UP000269015">
    <property type="component" value="Chromosome"/>
</dbReference>
<proteinExistence type="predicted"/>
<feature type="compositionally biased region" description="Basic and acidic residues" evidence="1">
    <location>
        <begin position="73"/>
        <end position="119"/>
    </location>
</feature>
<sequence>MKNLLFAVFIFSVLFTACSKKESSGFAAEPEVKTHYDTTAIDSFSNGAVSVDIARKIRMSSPKYLDSVKQAKKAQEEEKKLKDELDKENKKKLEEEKKKAESEKKQKVSEKPTAESKTE</sequence>
<reference evidence="2 3" key="1">
    <citation type="submission" date="2018-11" db="EMBL/GenBank/DDBJ databases">
        <title>Proposal to divide the Flavobacteriaceae and reorganize its genera based on Amino Acid Identity values calculated from whole genome sequences.</title>
        <authorList>
            <person name="Nicholson A.C."/>
            <person name="Gulvik C.A."/>
            <person name="Whitney A.M."/>
            <person name="Humrighouse B.W."/>
            <person name="Bell M."/>
            <person name="Holmes B."/>
            <person name="Steigerwalt A.G."/>
            <person name="Villarma A."/>
            <person name="Sheth M."/>
            <person name="Batra D."/>
            <person name="Pryor J."/>
            <person name="Bernardet J.-F."/>
            <person name="Hugo C."/>
            <person name="Kampfer P."/>
            <person name="Newman J."/>
            <person name="McQuiston J.R."/>
        </authorList>
    </citation>
    <scope>NUCLEOTIDE SEQUENCE [LARGE SCALE GENOMIC DNA]</scope>
    <source>
        <strain evidence="2 3">H5559</strain>
    </source>
</reference>
<name>A0AAD0YV47_CHRID</name>
<organism evidence="2 3">
    <name type="scientific">Chryseobacterium indologenes</name>
    <name type="common">Flavobacterium indologenes</name>
    <dbReference type="NCBI Taxonomy" id="253"/>
    <lineage>
        <taxon>Bacteria</taxon>
        <taxon>Pseudomonadati</taxon>
        <taxon>Bacteroidota</taxon>
        <taxon>Flavobacteriia</taxon>
        <taxon>Flavobacteriales</taxon>
        <taxon>Weeksellaceae</taxon>
        <taxon>Chryseobacterium group</taxon>
        <taxon>Chryseobacterium</taxon>
    </lineage>
</organism>
<dbReference type="EMBL" id="CP033930">
    <property type="protein sequence ID" value="AZB18915.1"/>
    <property type="molecule type" value="Genomic_DNA"/>
</dbReference>